<reference evidence="2" key="1">
    <citation type="journal article" date="2016" name="Genome Announc.">
        <title>Draft genomes of two strains of Paenibacillus glucanolyticus with capability to degrade lignocellulose.</title>
        <authorList>
            <person name="Mathews S.L."/>
            <person name="Pawlak J."/>
            <person name="Grunden A.M."/>
        </authorList>
    </citation>
    <scope>NUCLEOTIDE SEQUENCE [LARGE SCALE GENOMIC DNA]</scope>
    <source>
        <strain evidence="2">SLM1</strain>
    </source>
</reference>
<dbReference type="AlphaFoldDB" id="A0A163H1L1"/>
<feature type="region of interest" description="Disordered" evidence="1">
    <location>
        <begin position="498"/>
        <end position="521"/>
    </location>
</feature>
<dbReference type="EMBL" id="LWMH01000001">
    <property type="protein sequence ID" value="KZS45267.1"/>
    <property type="molecule type" value="Genomic_DNA"/>
</dbReference>
<evidence type="ECO:0000313" key="2">
    <source>
        <dbReference type="EMBL" id="KZS45267.1"/>
    </source>
</evidence>
<feature type="compositionally biased region" description="Polar residues" evidence="1">
    <location>
        <begin position="503"/>
        <end position="521"/>
    </location>
</feature>
<name>A0A163H1L1_9BACL</name>
<gene>
    <name evidence="2" type="ORF">AWU65_04635</name>
</gene>
<dbReference type="Proteomes" id="UP000076796">
    <property type="component" value="Unassembled WGS sequence"/>
</dbReference>
<keyword evidence="3" id="KW-1185">Reference proteome</keyword>
<proteinExistence type="predicted"/>
<evidence type="ECO:0000256" key="1">
    <source>
        <dbReference type="SAM" id="MobiDB-lite"/>
    </source>
</evidence>
<comment type="caution">
    <text evidence="2">The sequence shown here is derived from an EMBL/GenBank/DDBJ whole genome shotgun (WGS) entry which is preliminary data.</text>
</comment>
<protein>
    <recommendedName>
        <fullName evidence="4">Tail tape measure protein</fullName>
    </recommendedName>
</protein>
<dbReference type="GeneID" id="97553490"/>
<organism evidence="2 3">
    <name type="scientific">Paenibacillus glucanolyticus</name>
    <dbReference type="NCBI Taxonomy" id="59843"/>
    <lineage>
        <taxon>Bacteria</taxon>
        <taxon>Bacillati</taxon>
        <taxon>Bacillota</taxon>
        <taxon>Bacilli</taxon>
        <taxon>Bacillales</taxon>
        <taxon>Paenibacillaceae</taxon>
        <taxon>Paenibacillus</taxon>
    </lineage>
</organism>
<evidence type="ECO:0000313" key="3">
    <source>
        <dbReference type="Proteomes" id="UP000076796"/>
    </source>
</evidence>
<dbReference type="RefSeq" id="WP_063477716.1">
    <property type="nucleotide sequence ID" value="NZ_CP147845.1"/>
</dbReference>
<sequence>MAEAMNYRMNLVIDPKNVIKANRELRAMERYFERIQGRVMRIGRTRMAPEIVLKDSASKGLDNLLAKMQRVKSQVIQASANVKLNVQKQIDTNLNLSVQKQIQASVMVDLRASGLDFTPMIDALKANTEAVIQLTSSLGAIKPAGGSGKKSGWDTAIGILGNVALVGSTMRGTGQMKDKHQKMREAWSKDKPADNKPAEVNKERRVGSRNRGRQANQNTAAVPKTEQAEKPLTKWGKAFNRAEKTGDFIENVGSTGKGAVELLKKASDFAKDMFGGGGASGIVSGGLAGASKTGAGSDAVKQAADGSTANAVKNAGKNGLGSGLMKGLGKRALGPLGYIADAAAIATAKPGKERNQAMGSAVGGGIGSTIGGIVGSVIPVAGTLIGSTLGGTVGSFVGEKVGGAITGISEKFNESKEKVSAWFSKTFSFGKKDEEAVKPKEAPKSPPPNSNVAALPAPIIPKPAPADFNKPLLPNPALNPMYGSYVPPSHAASMSTFGPPASAAQNQAFAGKPTSPQSVQISPDQMSTISGLLMDFKTETTVNYNLPPGAVQVTVHEEHPVDVEGLILLIGQRLRAEFSKAAQNRKPTPMAY</sequence>
<dbReference type="OrthoDB" id="2666192at2"/>
<accession>A0A163H1L1</accession>
<evidence type="ECO:0008006" key="4">
    <source>
        <dbReference type="Google" id="ProtNLM"/>
    </source>
</evidence>
<feature type="compositionally biased region" description="Basic and acidic residues" evidence="1">
    <location>
        <begin position="183"/>
        <end position="206"/>
    </location>
</feature>
<feature type="region of interest" description="Disordered" evidence="1">
    <location>
        <begin position="171"/>
        <end position="229"/>
    </location>
</feature>